<evidence type="ECO:0000313" key="3">
    <source>
        <dbReference type="Proteomes" id="UP000214365"/>
    </source>
</evidence>
<keyword evidence="3" id="KW-1185">Reference proteome</keyword>
<feature type="non-terminal residue" evidence="2">
    <location>
        <position position="300"/>
    </location>
</feature>
<proteinExistence type="predicted"/>
<feature type="compositionally biased region" description="Basic and acidic residues" evidence="1">
    <location>
        <begin position="197"/>
        <end position="217"/>
    </location>
</feature>
<feature type="region of interest" description="Disordered" evidence="1">
    <location>
        <begin position="143"/>
        <end position="300"/>
    </location>
</feature>
<name>A0A225AR48_TALAT</name>
<evidence type="ECO:0000256" key="1">
    <source>
        <dbReference type="SAM" id="MobiDB-lite"/>
    </source>
</evidence>
<feature type="compositionally biased region" description="Acidic residues" evidence="1">
    <location>
        <begin position="186"/>
        <end position="196"/>
    </location>
</feature>
<dbReference type="AlphaFoldDB" id="A0A225AR48"/>
<dbReference type="EMBL" id="LFMY01000011">
    <property type="protein sequence ID" value="OKL57416.1"/>
    <property type="molecule type" value="Genomic_DNA"/>
</dbReference>
<dbReference type="Proteomes" id="UP000214365">
    <property type="component" value="Unassembled WGS sequence"/>
</dbReference>
<gene>
    <name evidence="2" type="ORF">UA08_06880A</name>
</gene>
<evidence type="ECO:0000313" key="2">
    <source>
        <dbReference type="EMBL" id="OKL57416.1"/>
    </source>
</evidence>
<protein>
    <submittedName>
        <fullName evidence="2">Uncharacterized protein</fullName>
    </submittedName>
</protein>
<dbReference type="GeneID" id="31006635"/>
<organism evidence="2 3">
    <name type="scientific">Talaromyces atroroseus</name>
    <dbReference type="NCBI Taxonomy" id="1441469"/>
    <lineage>
        <taxon>Eukaryota</taxon>
        <taxon>Fungi</taxon>
        <taxon>Dikarya</taxon>
        <taxon>Ascomycota</taxon>
        <taxon>Pezizomycotina</taxon>
        <taxon>Eurotiomycetes</taxon>
        <taxon>Eurotiomycetidae</taxon>
        <taxon>Eurotiales</taxon>
        <taxon>Trichocomaceae</taxon>
        <taxon>Talaromyces</taxon>
        <taxon>Talaromyces sect. Trachyspermi</taxon>
    </lineage>
</organism>
<dbReference type="RefSeq" id="XP_020117537.1">
    <property type="nucleotide sequence ID" value="XM_020261980.1"/>
</dbReference>
<accession>A0A225AR48</accession>
<comment type="caution">
    <text evidence="2">The sequence shown here is derived from an EMBL/GenBank/DDBJ whole genome shotgun (WGS) entry which is preliminary data.</text>
</comment>
<feature type="compositionally biased region" description="Acidic residues" evidence="1">
    <location>
        <begin position="290"/>
        <end position="300"/>
    </location>
</feature>
<reference evidence="2 3" key="1">
    <citation type="submission" date="2015-06" db="EMBL/GenBank/DDBJ databases">
        <title>Talaromyces atroroseus IBT 11181 draft genome.</title>
        <authorList>
            <person name="Rasmussen K.B."/>
            <person name="Rasmussen S."/>
            <person name="Petersen B."/>
            <person name="Sicheritz-Ponten T."/>
            <person name="Mortensen U.H."/>
            <person name="Thrane U."/>
        </authorList>
    </citation>
    <scope>NUCLEOTIDE SEQUENCE [LARGE SCALE GENOMIC DNA]</scope>
    <source>
        <strain evidence="2 3">IBT 11181</strain>
    </source>
</reference>
<sequence>MSKVTAAWGAASLYLVGEGISKNKAAYYNALATTCPTWEDARHYFNRVLYDRRVNHRRGQSFSMIISTADAKSARDLAQGNAQPPVLSSNELQHLNSITGETYDFDQYGLLAIRAYTRAQLADSSIITSPYSGEPGYAETIGEVTEADTPRPDRMGLGSSRRPGRGRDGQVVSPSNRPKRTAVEYNDNDSIDDIDIDGVRGDDIQSNHEPMHNDPEPHSTANSGPPAPEHIGDDDALMVDSTNPEHDESGASGPPVPERMGDDDALMVDSTNPERDESGASGPPVPERMGDDDALMVDST</sequence>